<name>A0A9X2U173_9BACT</name>
<sequence>MIDIDTRLRVGRGIAKTETEASEEVFRTLRQKRGHPEIPPPTISDGWGGIRDAMVQIWGKVPEYKGRGRPPEKKRPQEGWKYLQVIKKRNEKGRVTGTKPEVIFGEEEDVLGLFENHTAYVERTHPGVATDE</sequence>
<dbReference type="AlphaFoldDB" id="A0A9X2U173"/>
<proteinExistence type="predicted"/>
<evidence type="ECO:0000313" key="2">
    <source>
        <dbReference type="Proteomes" id="UP001155034"/>
    </source>
</evidence>
<gene>
    <name evidence="1" type="ORF">GGP82_000053</name>
</gene>
<comment type="caution">
    <text evidence="1">The sequence shown here is derived from an EMBL/GenBank/DDBJ whole genome shotgun (WGS) entry which is preliminary data.</text>
</comment>
<dbReference type="RefSeq" id="WP_259078653.1">
    <property type="nucleotide sequence ID" value="NZ_JANTYZ010000001.1"/>
</dbReference>
<evidence type="ECO:0000313" key="1">
    <source>
        <dbReference type="EMBL" id="MCS3863522.1"/>
    </source>
</evidence>
<reference evidence="1" key="1">
    <citation type="submission" date="2022-08" db="EMBL/GenBank/DDBJ databases">
        <title>Genomic Encyclopedia of Type Strains, Phase V (KMG-V): Genome sequencing to study the core and pangenomes of soil and plant-associated prokaryotes.</title>
        <authorList>
            <person name="Whitman W."/>
        </authorList>
    </citation>
    <scope>NUCLEOTIDE SEQUENCE</scope>
    <source>
        <strain evidence="1">SP2016B</strain>
    </source>
</reference>
<dbReference type="EMBL" id="JANTYZ010000001">
    <property type="protein sequence ID" value="MCS3863522.1"/>
    <property type="molecule type" value="Genomic_DNA"/>
</dbReference>
<dbReference type="Proteomes" id="UP001155034">
    <property type="component" value="Unassembled WGS sequence"/>
</dbReference>
<protein>
    <submittedName>
        <fullName evidence="1">Uncharacterized protein</fullName>
    </submittedName>
</protein>
<organism evidence="1 2">
    <name type="scientific">Salinibacter ruber</name>
    <dbReference type="NCBI Taxonomy" id="146919"/>
    <lineage>
        <taxon>Bacteria</taxon>
        <taxon>Pseudomonadati</taxon>
        <taxon>Rhodothermota</taxon>
        <taxon>Rhodothermia</taxon>
        <taxon>Rhodothermales</taxon>
        <taxon>Salinibacteraceae</taxon>
        <taxon>Salinibacter</taxon>
    </lineage>
</organism>
<accession>A0A9X2U173</accession>